<dbReference type="RefSeq" id="WP_034363838.1">
    <property type="nucleotide sequence ID" value="NZ_CAJUDB010000013.1"/>
</dbReference>
<proteinExistence type="predicted"/>
<evidence type="ECO:0000313" key="1">
    <source>
        <dbReference type="EMBL" id="TLD99892.1"/>
    </source>
</evidence>
<name>A0A4V6I3F4_9HELI</name>
<dbReference type="OrthoDB" id="5324801at2"/>
<comment type="caution">
    <text evidence="1">The sequence shown here is derived from an EMBL/GenBank/DDBJ whole genome shotgun (WGS) entry which is preliminary data.</text>
</comment>
<evidence type="ECO:0000313" key="2">
    <source>
        <dbReference type="Proteomes" id="UP000029707"/>
    </source>
</evidence>
<reference evidence="1 2" key="1">
    <citation type="journal article" date="2014" name="Genome Announc.">
        <title>Draft genome sequences of eight enterohepatic helicobacter species isolated from both laboratory and wild rodents.</title>
        <authorList>
            <person name="Sheh A."/>
            <person name="Shen Z."/>
            <person name="Fox J.G."/>
        </authorList>
    </citation>
    <scope>NUCLEOTIDE SEQUENCE [LARGE SCALE GENOMIC DNA]</scope>
    <source>
        <strain evidence="1 2">MIT 01-6451</strain>
    </source>
</reference>
<accession>A0A4V6I3F4</accession>
<keyword evidence="2" id="KW-1185">Reference proteome</keyword>
<dbReference type="Proteomes" id="UP000029707">
    <property type="component" value="Unassembled WGS sequence"/>
</dbReference>
<dbReference type="AlphaFoldDB" id="A0A4V6I3F4"/>
<dbReference type="EMBL" id="JRMQ02000016">
    <property type="protein sequence ID" value="TLD99892.1"/>
    <property type="molecule type" value="Genomic_DNA"/>
</dbReference>
<organism evidence="1 2">
    <name type="scientific">Helicobacter japonicus</name>
    <dbReference type="NCBI Taxonomy" id="425400"/>
    <lineage>
        <taxon>Bacteria</taxon>
        <taxon>Pseudomonadati</taxon>
        <taxon>Campylobacterota</taxon>
        <taxon>Epsilonproteobacteria</taxon>
        <taxon>Campylobacterales</taxon>
        <taxon>Helicobacteraceae</taxon>
        <taxon>Helicobacter</taxon>
    </lineage>
</organism>
<dbReference type="GeneID" id="82322243"/>
<sequence>MRTITPLPTPPSSNDTTSFDIRADAFMESLPQFAEELNAFGLDMSNIGKNTFEKAQVVIKEGQKELLEQHNIYKAQIEQMIEAAQLLIAAQSAIKSDMWSTTLHSILFTIKSLIQERKESLHYRSKIGQYGLFFRSSLPQGWVKAGSLLKKREYPLAYMYFKNTSKSLQEDCPKGYFRLPKPNVYAKGCSDFKRVGEFEREGLPNINAGKYVNDSWRYSLGGKGGGSRDEWGCGTSHANFALSNWNSIYGRTDSVEVNHNLYLEGFYVGWAK</sequence>
<gene>
    <name evidence="1" type="ORF">LS65_008935</name>
</gene>
<dbReference type="STRING" id="425400.LS65_10160"/>
<protein>
    <submittedName>
        <fullName evidence="1">Uncharacterized protein</fullName>
    </submittedName>
</protein>